<evidence type="ECO:0000313" key="3">
    <source>
        <dbReference type="Proteomes" id="UP000652761"/>
    </source>
</evidence>
<gene>
    <name evidence="2" type="ORF">Taro_013392</name>
</gene>
<proteinExistence type="predicted"/>
<feature type="compositionally biased region" description="Basic and acidic residues" evidence="1">
    <location>
        <begin position="58"/>
        <end position="71"/>
    </location>
</feature>
<dbReference type="EMBL" id="NMUH01000536">
    <property type="protein sequence ID" value="MQL80939.1"/>
    <property type="molecule type" value="Genomic_DNA"/>
</dbReference>
<evidence type="ECO:0000256" key="1">
    <source>
        <dbReference type="SAM" id="MobiDB-lite"/>
    </source>
</evidence>
<accession>A0A843UM08</accession>
<dbReference type="AlphaFoldDB" id="A0A843UM08"/>
<sequence>MIAFSPFDIIKKRAITDLKEVVVSHLQQRIDLAEIGEAVVEWEFQQKRWKDGPTQQQRAHEKWDEQARKAL</sequence>
<comment type="caution">
    <text evidence="2">The sequence shown here is derived from an EMBL/GenBank/DDBJ whole genome shotgun (WGS) entry which is preliminary data.</text>
</comment>
<organism evidence="2 3">
    <name type="scientific">Colocasia esculenta</name>
    <name type="common">Wild taro</name>
    <name type="synonym">Arum esculentum</name>
    <dbReference type="NCBI Taxonomy" id="4460"/>
    <lineage>
        <taxon>Eukaryota</taxon>
        <taxon>Viridiplantae</taxon>
        <taxon>Streptophyta</taxon>
        <taxon>Embryophyta</taxon>
        <taxon>Tracheophyta</taxon>
        <taxon>Spermatophyta</taxon>
        <taxon>Magnoliopsida</taxon>
        <taxon>Liliopsida</taxon>
        <taxon>Araceae</taxon>
        <taxon>Aroideae</taxon>
        <taxon>Colocasieae</taxon>
        <taxon>Colocasia</taxon>
    </lineage>
</organism>
<dbReference type="Proteomes" id="UP000652761">
    <property type="component" value="Unassembled WGS sequence"/>
</dbReference>
<reference evidence="2" key="1">
    <citation type="submission" date="2017-07" db="EMBL/GenBank/DDBJ databases">
        <title>Taro Niue Genome Assembly and Annotation.</title>
        <authorList>
            <person name="Atibalentja N."/>
            <person name="Keating K."/>
            <person name="Fields C.J."/>
        </authorList>
    </citation>
    <scope>NUCLEOTIDE SEQUENCE</scope>
    <source>
        <strain evidence="2">Niue_2</strain>
        <tissue evidence="2">Leaf</tissue>
    </source>
</reference>
<evidence type="ECO:0000313" key="2">
    <source>
        <dbReference type="EMBL" id="MQL80939.1"/>
    </source>
</evidence>
<protein>
    <submittedName>
        <fullName evidence="2">Uncharacterized protein</fullName>
    </submittedName>
</protein>
<name>A0A843UM08_COLES</name>
<feature type="region of interest" description="Disordered" evidence="1">
    <location>
        <begin position="48"/>
        <end position="71"/>
    </location>
</feature>
<keyword evidence="3" id="KW-1185">Reference proteome</keyword>